<proteinExistence type="predicted"/>
<organism evidence="1 2">
    <name type="scientific">Pseudoalteromonas aurantia 208</name>
    <dbReference type="NCBI Taxonomy" id="1314867"/>
    <lineage>
        <taxon>Bacteria</taxon>
        <taxon>Pseudomonadati</taxon>
        <taxon>Pseudomonadota</taxon>
        <taxon>Gammaproteobacteria</taxon>
        <taxon>Alteromonadales</taxon>
        <taxon>Pseudoalteromonadaceae</taxon>
        <taxon>Pseudoalteromonas</taxon>
    </lineage>
</organism>
<name>A0ABR9EHC0_9GAMM</name>
<evidence type="ECO:0000313" key="2">
    <source>
        <dbReference type="Proteomes" id="UP000615755"/>
    </source>
</evidence>
<accession>A0ABR9EHC0</accession>
<sequence>MTEKSNYPVHILSPLHQGLSQSQRRTEPLSSAFFQIEARTIEQWLVYLQQLAKQVRFIDEASVPNLQTWEQVLPDANQLASLANMLKNQVVSTDTQALASRPDLALLLTFIDLLQHTSAQFNAFVSRHLDHYFHDVLRFTKQVAQPDSAHVVITLGDIASMTLAEGVELDGGKDSEGNALIYHTTTPAAINHAQVDFAATLNRVITSESGQQASLQVARNVIFDAQTGQILEQSVPSLGTLSTEEGQPEVELGFKVASQDLFLLGGERVVTLQFATDRLGSTPVNVSDWQSVFDIYASTVDGPRLLAADTWAFESHAQSVDQTRLQITLSPLFPALSPADDEYIGGHLHLPYLSFVLKSDAYLSVYGEQASNQGLLSQIGIEHIKLNVKVTGASGVIASNSEGALDTQKPFDPFGLDPRLAAKFHFTHPELLCKDITYASLSFTWLDRPSDFNTYYKPYSFYLFTQADQSQNSEFFNESGRCTVEASDSTRAEEKVCSAVTSFDLNTLLDSTCDCLTWPDSEVKIYQSDKALGSELASEALSGKGHSTKLFYDDYDQDTLPIVVNNKAANTIEFTTADNNVAADYGTLPMAELDARQWPKWYSLELTSQDFGHKDYTRVVEYFAYQNGIALGKSPDNFIPIQVSPPYTPHLELVQLNYECESVTSAHSAVVGNTIWLEHIAPIGRQTLALNRMAQAKLLPEIDKLGYLYIALKDVVSPGQVSMYFQIDPIDGYNMGHSPKFLWEYFDNGHWQRLKREDSQGEAGEGRILQDSTYDLLDSGIIIFYLPKVGLENSFNHDGRLWLRASIEYDSVEYPTNESSIYPIYSRIRGMFTQGVEVTLKSIEHPQAHYEKPLSAEQIVKLAQPDPMVKQISQPYPSYDAKVTETTAAFNQRVSERLHHRGRLLTAWDFEHCVLQTFPQLHSTRAVHTSQGVTLIVIPLNYDPDVLQPKAPRYLKREVLNLIEALTVPGLAVKVEDPNYVEVQVELIVKINPLYDIQSSVIELNQLVIDTLTPWNKSESELSKTIYLTTLAQVLEQHVAVDMIQVIRAKRAGDNQNEYSALAPKDAQEILVPARNHKISLASVSGDVFEGIGKWEIEHDFKVQ</sequence>
<evidence type="ECO:0008006" key="3">
    <source>
        <dbReference type="Google" id="ProtNLM"/>
    </source>
</evidence>
<reference evidence="1 2" key="1">
    <citation type="submission" date="2015-03" db="EMBL/GenBank/DDBJ databases">
        <title>Genome sequence of Pseudoalteromonas aurantia.</title>
        <authorList>
            <person name="Xie B.-B."/>
            <person name="Rong J.-C."/>
            <person name="Qin Q.-L."/>
            <person name="Zhang Y.-Z."/>
        </authorList>
    </citation>
    <scope>NUCLEOTIDE SEQUENCE [LARGE SCALE GENOMIC DNA]</scope>
    <source>
        <strain evidence="1 2">208</strain>
    </source>
</reference>
<gene>
    <name evidence="1" type="ORF">PAUR_b0331</name>
</gene>
<protein>
    <recommendedName>
        <fullName evidence="3">Baseplate protein J-like domain-containing protein</fullName>
    </recommendedName>
</protein>
<dbReference type="Proteomes" id="UP000615755">
    <property type="component" value="Unassembled WGS sequence"/>
</dbReference>
<keyword evidence="2" id="KW-1185">Reference proteome</keyword>
<comment type="caution">
    <text evidence="1">The sequence shown here is derived from an EMBL/GenBank/DDBJ whole genome shotgun (WGS) entry which is preliminary data.</text>
</comment>
<evidence type="ECO:0000313" key="1">
    <source>
        <dbReference type="EMBL" id="MBE0370329.1"/>
    </source>
</evidence>
<dbReference type="EMBL" id="AQGV01000015">
    <property type="protein sequence ID" value="MBE0370329.1"/>
    <property type="molecule type" value="Genomic_DNA"/>
</dbReference>
<dbReference type="RefSeq" id="WP_192509458.1">
    <property type="nucleotide sequence ID" value="NZ_AQGV01000015.1"/>
</dbReference>